<protein>
    <recommendedName>
        <fullName evidence="1">Reverse transcriptase zinc-binding domain-containing protein</fullName>
    </recommendedName>
</protein>
<dbReference type="Pfam" id="PF13966">
    <property type="entry name" value="zf-RVT"/>
    <property type="match status" value="1"/>
</dbReference>
<dbReference type="EMBL" id="NBSK02000008">
    <property type="protein sequence ID" value="KAJ0192840.1"/>
    <property type="molecule type" value="Genomic_DNA"/>
</dbReference>
<reference evidence="2 3" key="1">
    <citation type="journal article" date="2017" name="Nat. Commun.">
        <title>Genome assembly with in vitro proximity ligation data and whole-genome triplication in lettuce.</title>
        <authorList>
            <person name="Reyes-Chin-Wo S."/>
            <person name="Wang Z."/>
            <person name="Yang X."/>
            <person name="Kozik A."/>
            <person name="Arikit S."/>
            <person name="Song C."/>
            <person name="Xia L."/>
            <person name="Froenicke L."/>
            <person name="Lavelle D.O."/>
            <person name="Truco M.J."/>
            <person name="Xia R."/>
            <person name="Zhu S."/>
            <person name="Xu C."/>
            <person name="Xu H."/>
            <person name="Xu X."/>
            <person name="Cox K."/>
            <person name="Korf I."/>
            <person name="Meyers B.C."/>
            <person name="Michelmore R.W."/>
        </authorList>
    </citation>
    <scope>NUCLEOTIDE SEQUENCE [LARGE SCALE GENOMIC DNA]</scope>
    <source>
        <strain evidence="3">cv. Salinas</strain>
        <tissue evidence="2">Seedlings</tissue>
    </source>
</reference>
<sequence length="152" mass="17211">MVLMHKTHQYVLWNLPIFYLSLFKAPHGVLDSLEKIKMCFLWGGTYEKMNIHWVSWEKVVAPKDKGGLGVGSIYALNVESLREKIDQNPFAKSILVVMWRKEIPIKVLGFVWKAIQDKIPSAKALSSHGMSVLSTTCGRCGDLEDVDHILIS</sequence>
<feature type="domain" description="Reverse transcriptase zinc-binding" evidence="1">
    <location>
        <begin position="93"/>
        <end position="151"/>
    </location>
</feature>
<evidence type="ECO:0000313" key="3">
    <source>
        <dbReference type="Proteomes" id="UP000235145"/>
    </source>
</evidence>
<name>A0A9R1UTW4_LACSA</name>
<dbReference type="AlphaFoldDB" id="A0A9R1UTW4"/>
<dbReference type="Proteomes" id="UP000235145">
    <property type="component" value="Unassembled WGS sequence"/>
</dbReference>
<comment type="caution">
    <text evidence="2">The sequence shown here is derived from an EMBL/GenBank/DDBJ whole genome shotgun (WGS) entry which is preliminary data.</text>
</comment>
<keyword evidence="3" id="KW-1185">Reference proteome</keyword>
<proteinExistence type="predicted"/>
<evidence type="ECO:0000259" key="1">
    <source>
        <dbReference type="Pfam" id="PF13966"/>
    </source>
</evidence>
<evidence type="ECO:0000313" key="2">
    <source>
        <dbReference type="EMBL" id="KAJ0192840.1"/>
    </source>
</evidence>
<dbReference type="InterPro" id="IPR026960">
    <property type="entry name" value="RVT-Znf"/>
</dbReference>
<organism evidence="2 3">
    <name type="scientific">Lactuca sativa</name>
    <name type="common">Garden lettuce</name>
    <dbReference type="NCBI Taxonomy" id="4236"/>
    <lineage>
        <taxon>Eukaryota</taxon>
        <taxon>Viridiplantae</taxon>
        <taxon>Streptophyta</taxon>
        <taxon>Embryophyta</taxon>
        <taxon>Tracheophyta</taxon>
        <taxon>Spermatophyta</taxon>
        <taxon>Magnoliopsida</taxon>
        <taxon>eudicotyledons</taxon>
        <taxon>Gunneridae</taxon>
        <taxon>Pentapetalae</taxon>
        <taxon>asterids</taxon>
        <taxon>campanulids</taxon>
        <taxon>Asterales</taxon>
        <taxon>Asteraceae</taxon>
        <taxon>Cichorioideae</taxon>
        <taxon>Cichorieae</taxon>
        <taxon>Lactucinae</taxon>
        <taxon>Lactuca</taxon>
    </lineage>
</organism>
<accession>A0A9R1UTW4</accession>
<dbReference type="PANTHER" id="PTHR33116">
    <property type="entry name" value="REVERSE TRANSCRIPTASE ZINC-BINDING DOMAIN-CONTAINING PROTEIN-RELATED-RELATED"/>
    <property type="match status" value="1"/>
</dbReference>
<dbReference type="PANTHER" id="PTHR33116:SF79">
    <property type="entry name" value="REVERSE TRANSCRIPTASE DOMAIN, ZINC FINGER, CCHC-TYPE-RELATED"/>
    <property type="match status" value="1"/>
</dbReference>
<gene>
    <name evidence="2" type="ORF">LSAT_V11C800454510</name>
</gene>